<dbReference type="Gene3D" id="2.130.10.10">
    <property type="entry name" value="YVTN repeat-like/Quinoprotein amine dehydrogenase"/>
    <property type="match status" value="1"/>
</dbReference>
<feature type="non-terminal residue" evidence="2">
    <location>
        <position position="428"/>
    </location>
</feature>
<dbReference type="SUPFAM" id="SSF81383">
    <property type="entry name" value="F-box domain"/>
    <property type="match status" value="1"/>
</dbReference>
<dbReference type="PANTHER" id="PTHR19855">
    <property type="entry name" value="WD40 REPEAT PROTEIN 12, 37"/>
    <property type="match status" value="1"/>
</dbReference>
<dbReference type="Proteomes" id="UP000325081">
    <property type="component" value="Unassembled WGS sequence"/>
</dbReference>
<dbReference type="AlphaFoldDB" id="A0A5A7Q324"/>
<accession>A0A5A7Q324</accession>
<dbReference type="EMBL" id="BKCP01005683">
    <property type="protein sequence ID" value="GER39529.1"/>
    <property type="molecule type" value="Genomic_DNA"/>
</dbReference>
<sequence length="428" mass="46561">MSTLSSDEEAGGGHHEFEGPSSSRRRTMPVVVTWHPAGIWPAPFVEALAFRVAVDASRTSGRLAAAQALFNIFQVCSTWRAISNSELLWYNLSRHIWVSADLGRHPTWRDEYIHRHRTAANFHLCRHSHAALNLLPDVGPVGRQPSCRRLALSDLHLAIGFSDGGVHIFRLPDGPHLVSVLYPQGHDRHMGRFSSSVSGIILTDARLVFATLDGDVHVSSLDGPSFLRRARTGDVVSDGALIDFSGRGRWWVGLYAELLFVGGTLTDPEALTGWHSLTEMTDPIGSVRVTAQGHAVACTSHRVIAFDLQNQVATVSGDELSRRGIVVGSFDSNHDSVLVADGRGRAHIRRVVDLGEVSRFAVRRGSGRMGKVLGCMNGGCAVLSVGGVIRVWGIESGEYLYSFRERMEECSAIVANETRVVACSSDGI</sequence>
<name>A0A5A7Q324_STRAF</name>
<evidence type="ECO:0000256" key="1">
    <source>
        <dbReference type="SAM" id="MobiDB-lite"/>
    </source>
</evidence>
<dbReference type="PANTHER" id="PTHR19855:SF31">
    <property type="entry name" value="TRANSCRIPTIONAL REGULATOR STERILE APETALA"/>
    <property type="match status" value="1"/>
</dbReference>
<keyword evidence="3" id="KW-1185">Reference proteome</keyword>
<protein>
    <submittedName>
        <fullName evidence="2">Transcriptional regulator STERILE APETALA family protein</fullName>
    </submittedName>
</protein>
<evidence type="ECO:0000313" key="3">
    <source>
        <dbReference type="Proteomes" id="UP000325081"/>
    </source>
</evidence>
<dbReference type="Gene3D" id="1.20.1280.50">
    <property type="match status" value="1"/>
</dbReference>
<feature type="region of interest" description="Disordered" evidence="1">
    <location>
        <begin position="1"/>
        <end position="23"/>
    </location>
</feature>
<evidence type="ECO:0000313" key="2">
    <source>
        <dbReference type="EMBL" id="GER39529.1"/>
    </source>
</evidence>
<dbReference type="SUPFAM" id="SSF50978">
    <property type="entry name" value="WD40 repeat-like"/>
    <property type="match status" value="1"/>
</dbReference>
<proteinExistence type="predicted"/>
<organism evidence="2 3">
    <name type="scientific">Striga asiatica</name>
    <name type="common">Asiatic witchweed</name>
    <name type="synonym">Buchnera asiatica</name>
    <dbReference type="NCBI Taxonomy" id="4170"/>
    <lineage>
        <taxon>Eukaryota</taxon>
        <taxon>Viridiplantae</taxon>
        <taxon>Streptophyta</taxon>
        <taxon>Embryophyta</taxon>
        <taxon>Tracheophyta</taxon>
        <taxon>Spermatophyta</taxon>
        <taxon>Magnoliopsida</taxon>
        <taxon>eudicotyledons</taxon>
        <taxon>Gunneridae</taxon>
        <taxon>Pentapetalae</taxon>
        <taxon>asterids</taxon>
        <taxon>lamiids</taxon>
        <taxon>Lamiales</taxon>
        <taxon>Orobanchaceae</taxon>
        <taxon>Buchnereae</taxon>
        <taxon>Striga</taxon>
    </lineage>
</organism>
<dbReference type="InterPro" id="IPR036322">
    <property type="entry name" value="WD40_repeat_dom_sf"/>
</dbReference>
<gene>
    <name evidence="2" type="ORF">STAS_16148</name>
</gene>
<dbReference type="InterPro" id="IPR015943">
    <property type="entry name" value="WD40/YVTN_repeat-like_dom_sf"/>
</dbReference>
<dbReference type="OrthoDB" id="760263at2759"/>
<feature type="compositionally biased region" description="Acidic residues" evidence="1">
    <location>
        <begin position="1"/>
        <end position="10"/>
    </location>
</feature>
<comment type="caution">
    <text evidence="2">The sequence shown here is derived from an EMBL/GenBank/DDBJ whole genome shotgun (WGS) entry which is preliminary data.</text>
</comment>
<reference evidence="3" key="1">
    <citation type="journal article" date="2019" name="Curr. Biol.">
        <title>Genome Sequence of Striga asiatica Provides Insight into the Evolution of Plant Parasitism.</title>
        <authorList>
            <person name="Yoshida S."/>
            <person name="Kim S."/>
            <person name="Wafula E.K."/>
            <person name="Tanskanen J."/>
            <person name="Kim Y.M."/>
            <person name="Honaas L."/>
            <person name="Yang Z."/>
            <person name="Spallek T."/>
            <person name="Conn C.E."/>
            <person name="Ichihashi Y."/>
            <person name="Cheong K."/>
            <person name="Cui S."/>
            <person name="Der J.P."/>
            <person name="Gundlach H."/>
            <person name="Jiao Y."/>
            <person name="Hori C."/>
            <person name="Ishida J.K."/>
            <person name="Kasahara H."/>
            <person name="Kiba T."/>
            <person name="Kim M.S."/>
            <person name="Koo N."/>
            <person name="Laohavisit A."/>
            <person name="Lee Y.H."/>
            <person name="Lumba S."/>
            <person name="McCourt P."/>
            <person name="Mortimer J.C."/>
            <person name="Mutuku J.M."/>
            <person name="Nomura T."/>
            <person name="Sasaki-Sekimoto Y."/>
            <person name="Seto Y."/>
            <person name="Wang Y."/>
            <person name="Wakatake T."/>
            <person name="Sakakibara H."/>
            <person name="Demura T."/>
            <person name="Yamaguchi S."/>
            <person name="Yoneyama K."/>
            <person name="Manabe R.I."/>
            <person name="Nelson D.C."/>
            <person name="Schulman A.H."/>
            <person name="Timko M.P."/>
            <person name="dePamphilis C.W."/>
            <person name="Choi D."/>
            <person name="Shirasu K."/>
        </authorList>
    </citation>
    <scope>NUCLEOTIDE SEQUENCE [LARGE SCALE GENOMIC DNA]</scope>
    <source>
        <strain evidence="3">cv. UVA1</strain>
    </source>
</reference>
<dbReference type="InterPro" id="IPR036047">
    <property type="entry name" value="F-box-like_dom_sf"/>
</dbReference>